<evidence type="ECO:0000259" key="2">
    <source>
        <dbReference type="Pfam" id="PF03372"/>
    </source>
</evidence>
<dbReference type="AlphaFoldDB" id="A0A6J7UTF0"/>
<dbReference type="EMBL" id="CAFBQW010000317">
    <property type="protein sequence ID" value="CAB5069311.1"/>
    <property type="molecule type" value="Genomic_DNA"/>
</dbReference>
<dbReference type="EMBL" id="CAEZXS010000030">
    <property type="protein sequence ID" value="CAB4690817.1"/>
    <property type="molecule type" value="Genomic_DNA"/>
</dbReference>
<feature type="domain" description="Endonuclease/exonuclease/phosphatase" evidence="2">
    <location>
        <begin position="68"/>
        <end position="260"/>
    </location>
</feature>
<dbReference type="Gene3D" id="3.60.10.10">
    <property type="entry name" value="Endonuclease/exonuclease/phosphatase"/>
    <property type="match status" value="1"/>
</dbReference>
<accession>A0A6J7UTF0</accession>
<feature type="transmembrane region" description="Helical" evidence="1">
    <location>
        <begin position="21"/>
        <end position="40"/>
    </location>
</feature>
<sequence length="349" mass="37489">MLSSAVRRVHQVHQGRSGTGTAGAVASMFGALLLTLALMACTAPPSDPGSPPTTLFPLPESPVEFSVLSYNVAGLPQEVSKENPKKHLPLISPLLNSYDVVLTQEDFDWWQPAAGFLDFTNYHTRLRAQATHPYRTDRHPGPAAVRINPAARPLLVGDGIGVMSRFPLTAEAHGAWTGCYGDAFTGAGDCLAMKGFRVVNMTLGDGREVDVYSLHGEAGSGARDQALQVKDFEELSLFIRSRGDDRAIILGGDTNLHIDEGYPESNTGEVDRVIWEQFLTSTGLTDVCAELACGTPGSIDKFAYRSNRSVQLSATGIEFPAERFTASTGEALSDHTPVVATFRWNIPAG</sequence>
<keyword evidence="1" id="KW-0812">Transmembrane</keyword>
<name>A0A6J7UTF0_9ZZZZ</name>
<evidence type="ECO:0000313" key="4">
    <source>
        <dbReference type="EMBL" id="CAB5069311.1"/>
    </source>
</evidence>
<reference evidence="4" key="1">
    <citation type="submission" date="2020-05" db="EMBL/GenBank/DDBJ databases">
        <authorList>
            <person name="Chiriac C."/>
            <person name="Salcher M."/>
            <person name="Ghai R."/>
            <person name="Kavagutti S V."/>
        </authorList>
    </citation>
    <scope>NUCLEOTIDE SEQUENCE</scope>
</reference>
<dbReference type="SUPFAM" id="SSF56219">
    <property type="entry name" value="DNase I-like"/>
    <property type="match status" value="1"/>
</dbReference>
<dbReference type="GO" id="GO:0005737">
    <property type="term" value="C:cytoplasm"/>
    <property type="evidence" value="ECO:0007669"/>
    <property type="project" value="TreeGrafter"/>
</dbReference>
<organism evidence="4">
    <name type="scientific">freshwater metagenome</name>
    <dbReference type="NCBI Taxonomy" id="449393"/>
    <lineage>
        <taxon>unclassified sequences</taxon>
        <taxon>metagenomes</taxon>
        <taxon>ecological metagenomes</taxon>
    </lineage>
</organism>
<keyword evidence="1" id="KW-1133">Transmembrane helix</keyword>
<proteinExistence type="predicted"/>
<protein>
    <submittedName>
        <fullName evidence="4">Unannotated protein</fullName>
    </submittedName>
</protein>
<dbReference type="GO" id="GO:0004767">
    <property type="term" value="F:sphingomyelin phosphodiesterase activity"/>
    <property type="evidence" value="ECO:0007669"/>
    <property type="project" value="InterPro"/>
</dbReference>
<dbReference type="PANTHER" id="PTHR16320">
    <property type="entry name" value="SPHINGOMYELINASE FAMILY MEMBER"/>
    <property type="match status" value="1"/>
</dbReference>
<evidence type="ECO:0000256" key="1">
    <source>
        <dbReference type="SAM" id="Phobius"/>
    </source>
</evidence>
<dbReference type="PANTHER" id="PTHR16320:SF1">
    <property type="entry name" value="SPHINGOMYELINASE DDB_G0288017"/>
    <property type="match status" value="1"/>
</dbReference>
<dbReference type="InterPro" id="IPR005135">
    <property type="entry name" value="Endo/exonuclease/phosphatase"/>
</dbReference>
<dbReference type="InterPro" id="IPR036691">
    <property type="entry name" value="Endo/exonu/phosph_ase_sf"/>
</dbReference>
<evidence type="ECO:0000313" key="3">
    <source>
        <dbReference type="EMBL" id="CAB4690817.1"/>
    </source>
</evidence>
<keyword evidence="1" id="KW-0472">Membrane</keyword>
<dbReference type="Pfam" id="PF03372">
    <property type="entry name" value="Exo_endo_phos"/>
    <property type="match status" value="1"/>
</dbReference>
<dbReference type="InterPro" id="IPR038772">
    <property type="entry name" value="Sph/SMPD2-like"/>
</dbReference>
<gene>
    <name evidence="3" type="ORF">UFOPK2582_00401</name>
    <name evidence="4" type="ORF">UFOPK4354_01968</name>
</gene>